<name>A0A3B1AVZ6_9ZZZZ</name>
<reference evidence="1" key="1">
    <citation type="submission" date="2018-06" db="EMBL/GenBank/DDBJ databases">
        <authorList>
            <person name="Zhirakovskaya E."/>
        </authorList>
    </citation>
    <scope>NUCLEOTIDE SEQUENCE</scope>
</reference>
<protein>
    <submittedName>
        <fullName evidence="1">Uncharacterized protein</fullName>
    </submittedName>
</protein>
<dbReference type="AlphaFoldDB" id="A0A3B1AVZ6"/>
<dbReference type="EMBL" id="UOFY01000046">
    <property type="protein sequence ID" value="VAX10219.1"/>
    <property type="molecule type" value="Genomic_DNA"/>
</dbReference>
<feature type="non-terminal residue" evidence="1">
    <location>
        <position position="30"/>
    </location>
</feature>
<organism evidence="1">
    <name type="scientific">hydrothermal vent metagenome</name>
    <dbReference type="NCBI Taxonomy" id="652676"/>
    <lineage>
        <taxon>unclassified sequences</taxon>
        <taxon>metagenomes</taxon>
        <taxon>ecological metagenomes</taxon>
    </lineage>
</organism>
<sequence length="30" mass="3602">MIRYTSEKQLPLSGFKTPFEVCLDENNRWV</sequence>
<accession>A0A3B1AVZ6</accession>
<proteinExistence type="predicted"/>
<gene>
    <name evidence="1" type="ORF">MNBD_GAMMA25-678</name>
</gene>
<evidence type="ECO:0000313" key="1">
    <source>
        <dbReference type="EMBL" id="VAX10219.1"/>
    </source>
</evidence>